<name>D5AE93_PICSI</name>
<proteinExistence type="evidence at transcript level"/>
<sequence length="112" mass="12265">MKAVVLKVGLKCEDCQRKVKRVLRDVEGIESLRIDTVQRTLTVTGDVDASEILRRVKKVRKSAELWAAGNIYPSSSHKKCGLGSSPTCNGCYPNSASSDIVLKMLQKSGLIM</sequence>
<dbReference type="InterPro" id="IPR006121">
    <property type="entry name" value="HMA_dom"/>
</dbReference>
<dbReference type="AlphaFoldDB" id="D5AE93"/>
<keyword evidence="1" id="KW-0479">Metal-binding</keyword>
<evidence type="ECO:0000259" key="2">
    <source>
        <dbReference type="PROSITE" id="PS50846"/>
    </source>
</evidence>
<dbReference type="PANTHER" id="PTHR22814:SF336">
    <property type="entry name" value="HEAVY METAL-ASSOCIATED ISOPRENYLATED PLANT PROTEIN 23"/>
    <property type="match status" value="1"/>
</dbReference>
<evidence type="ECO:0000256" key="1">
    <source>
        <dbReference type="ARBA" id="ARBA00022723"/>
    </source>
</evidence>
<dbReference type="Pfam" id="PF00403">
    <property type="entry name" value="HMA"/>
    <property type="match status" value="1"/>
</dbReference>
<evidence type="ECO:0000313" key="3">
    <source>
        <dbReference type="EMBL" id="ADE77862.1"/>
    </source>
</evidence>
<dbReference type="PANTHER" id="PTHR22814">
    <property type="entry name" value="COPPER TRANSPORT PROTEIN ATOX1-RELATED"/>
    <property type="match status" value="1"/>
</dbReference>
<dbReference type="CDD" id="cd00371">
    <property type="entry name" value="HMA"/>
    <property type="match status" value="1"/>
</dbReference>
<dbReference type="OMA" id="CEDCQRK"/>
<dbReference type="SUPFAM" id="SSF55008">
    <property type="entry name" value="HMA, heavy metal-associated domain"/>
    <property type="match status" value="1"/>
</dbReference>
<accession>D5AE93</accession>
<dbReference type="EMBL" id="BT124624">
    <property type="protein sequence ID" value="ADE77862.1"/>
    <property type="molecule type" value="mRNA"/>
</dbReference>
<protein>
    <recommendedName>
        <fullName evidence="2">HMA domain-containing protein</fullName>
    </recommendedName>
</protein>
<reference evidence="3" key="1">
    <citation type="submission" date="2010-04" db="EMBL/GenBank/DDBJ databases">
        <authorList>
            <person name="Reid K.E."/>
            <person name="Liao N."/>
            <person name="Chan S."/>
            <person name="Docking R."/>
            <person name="Taylor G."/>
            <person name="Moore R."/>
            <person name="Mayo M."/>
            <person name="Munro S."/>
            <person name="King J."/>
            <person name="Yanchuk A."/>
            <person name="Holt R."/>
            <person name="Jones S."/>
            <person name="Marra M."/>
            <person name="Ritland C.E."/>
            <person name="Ritland K."/>
            <person name="Bohlmann J."/>
        </authorList>
    </citation>
    <scope>NUCLEOTIDE SEQUENCE</scope>
    <source>
        <tissue evidence="3">Bud</tissue>
    </source>
</reference>
<dbReference type="GO" id="GO:0046872">
    <property type="term" value="F:metal ion binding"/>
    <property type="evidence" value="ECO:0007669"/>
    <property type="project" value="UniProtKB-KW"/>
</dbReference>
<dbReference type="InterPro" id="IPR036163">
    <property type="entry name" value="HMA_dom_sf"/>
</dbReference>
<organism evidence="3">
    <name type="scientific">Picea sitchensis</name>
    <name type="common">Sitka spruce</name>
    <name type="synonym">Pinus sitchensis</name>
    <dbReference type="NCBI Taxonomy" id="3332"/>
    <lineage>
        <taxon>Eukaryota</taxon>
        <taxon>Viridiplantae</taxon>
        <taxon>Streptophyta</taxon>
        <taxon>Embryophyta</taxon>
        <taxon>Tracheophyta</taxon>
        <taxon>Spermatophyta</taxon>
        <taxon>Pinopsida</taxon>
        <taxon>Pinidae</taxon>
        <taxon>Conifers I</taxon>
        <taxon>Pinales</taxon>
        <taxon>Pinaceae</taxon>
        <taxon>Picea</taxon>
    </lineage>
</organism>
<feature type="domain" description="HMA" evidence="2">
    <location>
        <begin position="1"/>
        <end position="64"/>
    </location>
</feature>
<dbReference type="PROSITE" id="PS50846">
    <property type="entry name" value="HMA_2"/>
    <property type="match status" value="1"/>
</dbReference>
<dbReference type="Gene3D" id="3.30.70.100">
    <property type="match status" value="1"/>
</dbReference>